<organism evidence="3 4">
    <name type="scientific">Hyphomonas pacifica</name>
    <dbReference type="NCBI Taxonomy" id="1280941"/>
    <lineage>
        <taxon>Bacteria</taxon>
        <taxon>Pseudomonadati</taxon>
        <taxon>Pseudomonadota</taxon>
        <taxon>Alphaproteobacteria</taxon>
        <taxon>Hyphomonadales</taxon>
        <taxon>Hyphomonadaceae</taxon>
        <taxon>Hyphomonas</taxon>
    </lineage>
</organism>
<dbReference type="Pfam" id="PF00043">
    <property type="entry name" value="GST_C"/>
    <property type="match status" value="1"/>
</dbReference>
<dbReference type="GO" id="GO:0005737">
    <property type="term" value="C:cytoplasm"/>
    <property type="evidence" value="ECO:0007669"/>
    <property type="project" value="TreeGrafter"/>
</dbReference>
<comment type="caution">
    <text evidence="3">The sequence shown here is derived from an EMBL/GenBank/DDBJ whole genome shotgun (WGS) entry which is preliminary data.</text>
</comment>
<name>A0A8B2PNM7_9PROT</name>
<dbReference type="PANTHER" id="PTHR12289:SF67">
    <property type="match status" value="1"/>
</dbReference>
<accession>A0A8B2PNM7</accession>
<dbReference type="InterPro" id="IPR004046">
    <property type="entry name" value="GST_C"/>
</dbReference>
<dbReference type="SUPFAM" id="SSF47616">
    <property type="entry name" value="GST C-terminal domain-like"/>
    <property type="match status" value="1"/>
</dbReference>
<dbReference type="Gene3D" id="1.20.1050.10">
    <property type="match status" value="1"/>
</dbReference>
<dbReference type="CDD" id="cd00299">
    <property type="entry name" value="GST_C_family"/>
    <property type="match status" value="1"/>
</dbReference>
<dbReference type="OrthoDB" id="7054557at2"/>
<sequence>MKEKQTILRGGNVADYILYGAEVSYFTGKARAYFSWRGVPFHEEGATQDVYRDIILPHVGWPVIPVMKTPAGGIVQDTAEIIAHVEAAEQAEPPVMPHGPVQRFVSQLLQLYADEWLVIPAMHYRWTYNEDFAYQEFGALSAPDLSKPEQYDVGRKNGQRFKGALPPLGVSATTIPGIEKSYEAFLKEFSTHLEVHPYALGNRASFADFALYGPLYAHLYRDPASGEIMHRLAPKVADWVERVQAGSPSTDDLPTDDSIPVTLTPILTRQMREQFPALLQTAHFLQDWAKEAEPGAFLPRALGQIEINIENSIGPAAARTFPLWRLQAVLDAYDVLDDDARARADALLGRVGGAPLKEFKLPFRLTRKQNRLALA</sequence>
<protein>
    <recommendedName>
        <fullName evidence="5">GST N-terminal domain-containing protein</fullName>
    </recommendedName>
</protein>
<keyword evidence="4" id="KW-1185">Reference proteome</keyword>
<feature type="domain" description="Glutathione S-transferase C-terminal" evidence="1">
    <location>
        <begin position="178"/>
        <end position="243"/>
    </location>
</feature>
<dbReference type="SUPFAM" id="SSF52833">
    <property type="entry name" value="Thioredoxin-like"/>
    <property type="match status" value="1"/>
</dbReference>
<dbReference type="InterPro" id="IPR036249">
    <property type="entry name" value="Thioredoxin-like_sf"/>
</dbReference>
<dbReference type="Pfam" id="PF13417">
    <property type="entry name" value="GST_N_3"/>
    <property type="match status" value="1"/>
</dbReference>
<evidence type="ECO:0000313" key="3">
    <source>
        <dbReference type="EMBL" id="RAN33219.1"/>
    </source>
</evidence>
<evidence type="ECO:0000259" key="2">
    <source>
        <dbReference type="Pfam" id="PF13417"/>
    </source>
</evidence>
<dbReference type="Proteomes" id="UP000249123">
    <property type="component" value="Unassembled WGS sequence"/>
</dbReference>
<dbReference type="InterPro" id="IPR050931">
    <property type="entry name" value="Mito_Protein_Transport_Metaxin"/>
</dbReference>
<dbReference type="AlphaFoldDB" id="A0A8B2PNM7"/>
<evidence type="ECO:0000259" key="1">
    <source>
        <dbReference type="Pfam" id="PF00043"/>
    </source>
</evidence>
<feature type="domain" description="GST N-terminal" evidence="2">
    <location>
        <begin position="18"/>
        <end position="91"/>
    </location>
</feature>
<dbReference type="PANTHER" id="PTHR12289">
    <property type="entry name" value="METAXIN RELATED"/>
    <property type="match status" value="1"/>
</dbReference>
<reference evidence="3 4" key="1">
    <citation type="submission" date="2013-04" db="EMBL/GenBank/DDBJ databases">
        <title>Hyphomonas sp. T24B3 Genome Sequencing.</title>
        <authorList>
            <person name="Lai Q."/>
            <person name="Shao Z."/>
        </authorList>
    </citation>
    <scope>NUCLEOTIDE SEQUENCE [LARGE SCALE GENOMIC DNA]</scope>
    <source>
        <strain evidence="3 4">T24B3</strain>
    </source>
</reference>
<dbReference type="InterPro" id="IPR036282">
    <property type="entry name" value="Glutathione-S-Trfase_C_sf"/>
</dbReference>
<evidence type="ECO:0000313" key="4">
    <source>
        <dbReference type="Proteomes" id="UP000249123"/>
    </source>
</evidence>
<dbReference type="InterPro" id="IPR004045">
    <property type="entry name" value="Glutathione_S-Trfase_N"/>
</dbReference>
<dbReference type="EMBL" id="AWFB01000023">
    <property type="protein sequence ID" value="RAN33219.1"/>
    <property type="molecule type" value="Genomic_DNA"/>
</dbReference>
<evidence type="ECO:0008006" key="5">
    <source>
        <dbReference type="Google" id="ProtNLM"/>
    </source>
</evidence>
<proteinExistence type="predicted"/>
<gene>
    <name evidence="3" type="ORF">HY3_02395</name>
</gene>